<dbReference type="SUPFAM" id="SSF53098">
    <property type="entry name" value="Ribonuclease H-like"/>
    <property type="match status" value="1"/>
</dbReference>
<dbReference type="SUPFAM" id="SSF56349">
    <property type="entry name" value="DNA breaking-rejoining enzymes"/>
    <property type="match status" value="1"/>
</dbReference>
<reference evidence="3" key="1">
    <citation type="submission" date="2022-01" db="EMBL/GenBank/DDBJ databases">
        <authorList>
            <person name="Braso-Vives M."/>
        </authorList>
    </citation>
    <scope>NUCLEOTIDE SEQUENCE</scope>
</reference>
<dbReference type="Gene3D" id="1.10.443.10">
    <property type="entry name" value="Intergrase catalytic core"/>
    <property type="match status" value="1"/>
</dbReference>
<dbReference type="InterPro" id="IPR013762">
    <property type="entry name" value="Integrase-like_cat_sf"/>
</dbReference>
<gene>
    <name evidence="3" type="primary">C16orf58</name>
    <name evidence="3" type="ORF">BLAG_LOCUS9576</name>
</gene>
<dbReference type="InterPro" id="IPR036397">
    <property type="entry name" value="RNaseH_sf"/>
</dbReference>
<keyword evidence="1" id="KW-0233">DNA recombination</keyword>
<dbReference type="PANTHER" id="PTHR33050">
    <property type="entry name" value="REVERSE TRANSCRIPTASE DOMAIN-CONTAINING PROTEIN"/>
    <property type="match status" value="1"/>
</dbReference>
<dbReference type="Pfam" id="PF24160">
    <property type="entry name" value="UVB_sens_C"/>
    <property type="match status" value="1"/>
</dbReference>
<evidence type="ECO:0000313" key="4">
    <source>
        <dbReference type="Proteomes" id="UP000838412"/>
    </source>
</evidence>
<feature type="domain" description="Root UVB sensitive protein C-terminal" evidence="2">
    <location>
        <begin position="441"/>
        <end position="558"/>
    </location>
</feature>
<dbReference type="InterPro" id="IPR052055">
    <property type="entry name" value="Hepadnavirus_pol/RT"/>
</dbReference>
<evidence type="ECO:0000259" key="2">
    <source>
        <dbReference type="Pfam" id="PF24160"/>
    </source>
</evidence>
<dbReference type="GO" id="GO:0006310">
    <property type="term" value="P:DNA recombination"/>
    <property type="evidence" value="ECO:0007669"/>
    <property type="project" value="UniProtKB-KW"/>
</dbReference>
<dbReference type="OrthoDB" id="2371919at2759"/>
<dbReference type="EMBL" id="OV696701">
    <property type="protein sequence ID" value="CAH1248153.1"/>
    <property type="molecule type" value="Genomic_DNA"/>
</dbReference>
<organism evidence="3 4">
    <name type="scientific">Branchiostoma lanceolatum</name>
    <name type="common">Common lancelet</name>
    <name type="synonym">Amphioxus lanceolatum</name>
    <dbReference type="NCBI Taxonomy" id="7740"/>
    <lineage>
        <taxon>Eukaryota</taxon>
        <taxon>Metazoa</taxon>
        <taxon>Chordata</taxon>
        <taxon>Cephalochordata</taxon>
        <taxon>Leptocardii</taxon>
        <taxon>Amphioxiformes</taxon>
        <taxon>Branchiostomatidae</taxon>
        <taxon>Branchiostoma</taxon>
    </lineage>
</organism>
<proteinExistence type="predicted"/>
<dbReference type="InterPro" id="IPR011010">
    <property type="entry name" value="DNA_brk_join_enz"/>
</dbReference>
<evidence type="ECO:0000256" key="1">
    <source>
        <dbReference type="ARBA" id="ARBA00023172"/>
    </source>
</evidence>
<dbReference type="AlphaFoldDB" id="A0A8K0EEQ4"/>
<dbReference type="CDD" id="cd09275">
    <property type="entry name" value="RNase_HI_RT_DIRS1"/>
    <property type="match status" value="1"/>
</dbReference>
<dbReference type="Proteomes" id="UP000838412">
    <property type="component" value="Chromosome 16"/>
</dbReference>
<keyword evidence="4" id="KW-1185">Reference proteome</keyword>
<dbReference type="GO" id="GO:0003677">
    <property type="term" value="F:DNA binding"/>
    <property type="evidence" value="ECO:0007669"/>
    <property type="project" value="InterPro"/>
</dbReference>
<dbReference type="PANTHER" id="PTHR33050:SF7">
    <property type="entry name" value="RIBONUCLEASE H"/>
    <property type="match status" value="1"/>
</dbReference>
<evidence type="ECO:0000313" key="3">
    <source>
        <dbReference type="EMBL" id="CAH1248153.1"/>
    </source>
</evidence>
<dbReference type="Gene3D" id="3.30.420.10">
    <property type="entry name" value="Ribonuclease H-like superfamily/Ribonuclease H"/>
    <property type="match status" value="1"/>
</dbReference>
<name>A0A8K0EEQ4_BRALA</name>
<sequence>MQAPLHYRALQTLLNQALEREGSFDSITSLSPPAKDDLQWWVNHVRGVNGRRVFVPTDLTIFSDASLQGWGACCNGQRTGGRWSQLEAGNHINWLELQAAFLALKSFASKQDHHVLLKLDNTTAVAYINRMGGTKSPTLAALALEIWHWALQKGLMLSASHLPGLDNTEADSCSRVFQDKTEWQLDRSVFLQINAQTDFALTIDLFASRLNAQLPRFVAWRPDPMAVAVNALDMDWYQLGLAYAFPPFSLVFRVLRKVQTDHATVMLVAPVWRAQAWYPKLLHMLYDRPTLLPHRRDLLFLPHNKEHHPLFPRLKLAVWPVSGDSCKVEAFLQELQSSSCQPGERVPLDSINHLGDDGVAGVIAGVSIPFQGLPVGSTTIARWIKTVLELAGVDVSTYSAHSTRGASTSAAAAAGVSLTNILKAADWSRESTFQKFYRRETDMDHINIVLHQESSHLDFIKSCFQAEIIDYVIEHRFSKLQVHSSIPCYDNQAHSLISSDKAFQSMVEQANHKALWELVDSSHEVSAQVFPSFHAGLAHAGWTTHRTQLGPDEWRASWDIHGLSDKKSY</sequence>
<dbReference type="InterPro" id="IPR012337">
    <property type="entry name" value="RNaseH-like_sf"/>
</dbReference>
<dbReference type="GO" id="GO:0015074">
    <property type="term" value="P:DNA integration"/>
    <property type="evidence" value="ECO:0007669"/>
    <property type="project" value="InterPro"/>
</dbReference>
<protein>
    <submittedName>
        <fullName evidence="3">C16orf58 protein</fullName>
    </submittedName>
</protein>
<dbReference type="InterPro" id="IPR055412">
    <property type="entry name" value="UVB_sens_C"/>
</dbReference>
<accession>A0A8K0EEQ4</accession>